<dbReference type="Proteomes" id="UP001489004">
    <property type="component" value="Unassembled WGS sequence"/>
</dbReference>
<evidence type="ECO:0000256" key="1">
    <source>
        <dbReference type="ARBA" id="ARBA00006640"/>
    </source>
</evidence>
<dbReference type="NCBIfam" id="TIGR00030">
    <property type="entry name" value="S21p"/>
    <property type="match status" value="1"/>
</dbReference>
<protein>
    <recommendedName>
        <fullName evidence="6">Mitochondrial ribosomal protein S21</fullName>
    </recommendedName>
</protein>
<gene>
    <name evidence="4" type="ORF">WJX72_003302</name>
</gene>
<evidence type="ECO:0000256" key="2">
    <source>
        <dbReference type="ARBA" id="ARBA00022980"/>
    </source>
</evidence>
<keyword evidence="3" id="KW-0687">Ribonucleoprotein</keyword>
<sequence length="113" mass="12830">MLRRAACGGVAALRAGMEACSSSASSTTSLLSAQKQQRGMKVIVQNNNVDRAMGQLNRKLRAEGILQKWKEQSVYLKPATRRVLAQKETEHRLKKQRFRELMSWVLKRKARGF</sequence>
<dbReference type="InterPro" id="IPR001911">
    <property type="entry name" value="Ribosomal_bS21"/>
</dbReference>
<accession>A0AAW1R6H0</accession>
<dbReference type="PANTHER" id="PTHR37228:SF1">
    <property type="entry name" value="RIBOSOMAL PROTEIN S21 FAMILY PROTEIN"/>
    <property type="match status" value="1"/>
</dbReference>
<proteinExistence type="inferred from homology"/>
<dbReference type="GO" id="GO:1990904">
    <property type="term" value="C:ribonucleoprotein complex"/>
    <property type="evidence" value="ECO:0007669"/>
    <property type="project" value="UniProtKB-KW"/>
</dbReference>
<dbReference type="GO" id="GO:0003735">
    <property type="term" value="F:structural constituent of ribosome"/>
    <property type="evidence" value="ECO:0007669"/>
    <property type="project" value="InterPro"/>
</dbReference>
<organism evidence="4 5">
    <name type="scientific">[Myrmecia] bisecta</name>
    <dbReference type="NCBI Taxonomy" id="41462"/>
    <lineage>
        <taxon>Eukaryota</taxon>
        <taxon>Viridiplantae</taxon>
        <taxon>Chlorophyta</taxon>
        <taxon>core chlorophytes</taxon>
        <taxon>Trebouxiophyceae</taxon>
        <taxon>Trebouxiales</taxon>
        <taxon>Trebouxiaceae</taxon>
        <taxon>Myrmecia</taxon>
    </lineage>
</organism>
<keyword evidence="5" id="KW-1185">Reference proteome</keyword>
<evidence type="ECO:0008006" key="6">
    <source>
        <dbReference type="Google" id="ProtNLM"/>
    </source>
</evidence>
<evidence type="ECO:0000313" key="5">
    <source>
        <dbReference type="Proteomes" id="UP001489004"/>
    </source>
</evidence>
<dbReference type="GO" id="GO:0006412">
    <property type="term" value="P:translation"/>
    <property type="evidence" value="ECO:0007669"/>
    <property type="project" value="InterPro"/>
</dbReference>
<comment type="caution">
    <text evidence="4">The sequence shown here is derived from an EMBL/GenBank/DDBJ whole genome shotgun (WGS) entry which is preliminary data.</text>
</comment>
<reference evidence="4 5" key="1">
    <citation type="journal article" date="2024" name="Nat. Commun.">
        <title>Phylogenomics reveals the evolutionary origins of lichenization in chlorophyte algae.</title>
        <authorList>
            <person name="Puginier C."/>
            <person name="Libourel C."/>
            <person name="Otte J."/>
            <person name="Skaloud P."/>
            <person name="Haon M."/>
            <person name="Grisel S."/>
            <person name="Petersen M."/>
            <person name="Berrin J.G."/>
            <person name="Delaux P.M."/>
            <person name="Dal Grande F."/>
            <person name="Keller J."/>
        </authorList>
    </citation>
    <scope>NUCLEOTIDE SEQUENCE [LARGE SCALE GENOMIC DNA]</scope>
    <source>
        <strain evidence="4 5">SAG 2043</strain>
    </source>
</reference>
<comment type="similarity">
    <text evidence="1">Belongs to the bacterial ribosomal protein bS21 family.</text>
</comment>
<name>A0AAW1R6H0_9CHLO</name>
<dbReference type="GO" id="GO:0005840">
    <property type="term" value="C:ribosome"/>
    <property type="evidence" value="ECO:0007669"/>
    <property type="project" value="UniProtKB-KW"/>
</dbReference>
<dbReference type="Pfam" id="PF01165">
    <property type="entry name" value="Ribosomal_S21"/>
    <property type="match status" value="1"/>
</dbReference>
<dbReference type="PANTHER" id="PTHR37228">
    <property type="entry name" value="RIBOSOMAL PROTEIN S21 FAMILY PROTEIN"/>
    <property type="match status" value="1"/>
</dbReference>
<keyword evidence="2" id="KW-0689">Ribosomal protein</keyword>
<evidence type="ECO:0000256" key="3">
    <source>
        <dbReference type="ARBA" id="ARBA00023274"/>
    </source>
</evidence>
<dbReference type="AlphaFoldDB" id="A0AAW1R6H0"/>
<evidence type="ECO:0000313" key="4">
    <source>
        <dbReference type="EMBL" id="KAK9828996.1"/>
    </source>
</evidence>
<dbReference type="EMBL" id="JALJOR010000001">
    <property type="protein sequence ID" value="KAK9828996.1"/>
    <property type="molecule type" value="Genomic_DNA"/>
</dbReference>